<dbReference type="EMBL" id="QJKJ01003849">
    <property type="protein sequence ID" value="RDX96613.1"/>
    <property type="molecule type" value="Genomic_DNA"/>
</dbReference>
<dbReference type="AlphaFoldDB" id="A0A371H1T8"/>
<proteinExistence type="predicted"/>
<accession>A0A371H1T8</accession>
<gene>
    <name evidence="1" type="ORF">CR513_20710</name>
</gene>
<name>A0A371H1T8_MUCPR</name>
<reference evidence="1" key="1">
    <citation type="submission" date="2018-05" db="EMBL/GenBank/DDBJ databases">
        <title>Draft genome of Mucuna pruriens seed.</title>
        <authorList>
            <person name="Nnadi N.E."/>
            <person name="Vos R."/>
            <person name="Hasami M.H."/>
            <person name="Devisetty U.K."/>
            <person name="Aguiy J.C."/>
        </authorList>
    </citation>
    <scope>NUCLEOTIDE SEQUENCE [LARGE SCALE GENOMIC DNA]</scope>
    <source>
        <strain evidence="1">JCA_2017</strain>
    </source>
</reference>
<sequence>MVTKGSILGHLISSRGIEVNKVKVNIIASLSNLVSMLEVQFLLTVYQEFQQGRPTPVQVVAKGRGFCLRLALRGCFPGAKEETQVCTYSPSIKLGVFIRVNVRRIQLYAMSHPSIEISTEEAGCETKTDLVDVSPLGVRCGDQRQEGCEEYQSKPPELT</sequence>
<organism evidence="1 2">
    <name type="scientific">Mucuna pruriens</name>
    <name type="common">Velvet bean</name>
    <name type="synonym">Dolichos pruriens</name>
    <dbReference type="NCBI Taxonomy" id="157652"/>
    <lineage>
        <taxon>Eukaryota</taxon>
        <taxon>Viridiplantae</taxon>
        <taxon>Streptophyta</taxon>
        <taxon>Embryophyta</taxon>
        <taxon>Tracheophyta</taxon>
        <taxon>Spermatophyta</taxon>
        <taxon>Magnoliopsida</taxon>
        <taxon>eudicotyledons</taxon>
        <taxon>Gunneridae</taxon>
        <taxon>Pentapetalae</taxon>
        <taxon>rosids</taxon>
        <taxon>fabids</taxon>
        <taxon>Fabales</taxon>
        <taxon>Fabaceae</taxon>
        <taxon>Papilionoideae</taxon>
        <taxon>50 kb inversion clade</taxon>
        <taxon>NPAAA clade</taxon>
        <taxon>indigoferoid/millettioid clade</taxon>
        <taxon>Phaseoleae</taxon>
        <taxon>Mucuna</taxon>
    </lineage>
</organism>
<keyword evidence="2" id="KW-1185">Reference proteome</keyword>
<feature type="non-terminal residue" evidence="1">
    <location>
        <position position="1"/>
    </location>
</feature>
<evidence type="ECO:0000313" key="2">
    <source>
        <dbReference type="Proteomes" id="UP000257109"/>
    </source>
</evidence>
<comment type="caution">
    <text evidence="1">The sequence shown here is derived from an EMBL/GenBank/DDBJ whole genome shotgun (WGS) entry which is preliminary data.</text>
</comment>
<evidence type="ECO:0000313" key="1">
    <source>
        <dbReference type="EMBL" id="RDX96613.1"/>
    </source>
</evidence>
<dbReference type="Proteomes" id="UP000257109">
    <property type="component" value="Unassembled WGS sequence"/>
</dbReference>
<protein>
    <submittedName>
        <fullName evidence="1">Uncharacterized protein</fullName>
    </submittedName>
</protein>